<comment type="catalytic activity">
    <reaction evidence="4">
        <text>O-phospho-L-threonyl-[protein] + H2O = L-threonyl-[protein] + phosphate</text>
        <dbReference type="Rhea" id="RHEA:47004"/>
        <dbReference type="Rhea" id="RHEA-COMP:11060"/>
        <dbReference type="Rhea" id="RHEA-COMP:11605"/>
        <dbReference type="ChEBI" id="CHEBI:15377"/>
        <dbReference type="ChEBI" id="CHEBI:30013"/>
        <dbReference type="ChEBI" id="CHEBI:43474"/>
        <dbReference type="ChEBI" id="CHEBI:61977"/>
        <dbReference type="EC" id="3.1.3.16"/>
    </reaction>
</comment>
<reference evidence="6 7" key="1">
    <citation type="submission" date="2011-07" db="EMBL/GenBank/DDBJ databases">
        <authorList>
            <person name="Coyne R."/>
            <person name="Brami D."/>
            <person name="Johnson J."/>
            <person name="Hostetler J."/>
            <person name="Hannick L."/>
            <person name="Clark T."/>
            <person name="Cassidy-Hanley D."/>
            <person name="Inman J."/>
        </authorList>
    </citation>
    <scope>NUCLEOTIDE SEQUENCE [LARGE SCALE GENOMIC DNA]</scope>
    <source>
        <strain evidence="6 7">G5</strain>
    </source>
</reference>
<dbReference type="OMA" id="IDEKVWC"/>
<dbReference type="GeneID" id="14905542"/>
<dbReference type="AlphaFoldDB" id="G0QZB5"/>
<feature type="domain" description="Serine/threonine specific protein phosphatases" evidence="5">
    <location>
        <begin position="109"/>
        <end position="114"/>
    </location>
</feature>
<evidence type="ECO:0000256" key="2">
    <source>
        <dbReference type="ARBA" id="ARBA00022801"/>
    </source>
</evidence>
<dbReference type="eggNOG" id="KOG0372">
    <property type="taxonomic scope" value="Eukaryota"/>
</dbReference>
<dbReference type="InterPro" id="IPR029052">
    <property type="entry name" value="Metallo-depent_PP-like"/>
</dbReference>
<dbReference type="InterPro" id="IPR006186">
    <property type="entry name" value="Ser/Thr-sp_prot-phosphatase"/>
</dbReference>
<keyword evidence="2 4" id="KW-0378">Hydrolase</keyword>
<dbReference type="PANTHER" id="PTHR45619">
    <property type="entry name" value="SERINE/THREONINE-PROTEIN PHOSPHATASE PP2A-RELATED"/>
    <property type="match status" value="1"/>
</dbReference>
<dbReference type="SMART" id="SM00156">
    <property type="entry name" value="PP2Ac"/>
    <property type="match status" value="1"/>
</dbReference>
<accession>G0QZB5</accession>
<evidence type="ECO:0000256" key="1">
    <source>
        <dbReference type="ARBA" id="ARBA00022723"/>
    </source>
</evidence>
<protein>
    <recommendedName>
        <fullName evidence="4">Serine/threonine-protein phosphatase</fullName>
        <ecNumber evidence="4">3.1.3.16</ecNumber>
    </recommendedName>
</protein>
<dbReference type="PRINTS" id="PR00114">
    <property type="entry name" value="STPHPHTASE"/>
</dbReference>
<dbReference type="OrthoDB" id="300181at2759"/>
<gene>
    <name evidence="6" type="ORF">IMG5_155670</name>
</gene>
<dbReference type="SUPFAM" id="SSF56300">
    <property type="entry name" value="Metallo-dependent phosphatases"/>
    <property type="match status" value="1"/>
</dbReference>
<organism evidence="6 7">
    <name type="scientific">Ichthyophthirius multifiliis</name>
    <name type="common">White spot disease agent</name>
    <name type="synonym">Ich</name>
    <dbReference type="NCBI Taxonomy" id="5932"/>
    <lineage>
        <taxon>Eukaryota</taxon>
        <taxon>Sar</taxon>
        <taxon>Alveolata</taxon>
        <taxon>Ciliophora</taxon>
        <taxon>Intramacronucleata</taxon>
        <taxon>Oligohymenophorea</taxon>
        <taxon>Hymenostomatida</taxon>
        <taxon>Ophryoglenina</taxon>
        <taxon>Ichthyophthirius</taxon>
    </lineage>
</organism>
<evidence type="ECO:0000256" key="4">
    <source>
        <dbReference type="RuleBase" id="RU004273"/>
    </source>
</evidence>
<evidence type="ECO:0000259" key="5">
    <source>
        <dbReference type="PROSITE" id="PS00125"/>
    </source>
</evidence>
<dbReference type="Pfam" id="PF00149">
    <property type="entry name" value="Metallophos"/>
    <property type="match status" value="1"/>
</dbReference>
<dbReference type="PROSITE" id="PS00125">
    <property type="entry name" value="SER_THR_PHOSPHATASE"/>
    <property type="match status" value="1"/>
</dbReference>
<dbReference type="STRING" id="857967.G0QZB5"/>
<dbReference type="EMBL" id="GL984144">
    <property type="protein sequence ID" value="EGR29418.1"/>
    <property type="molecule type" value="Genomic_DNA"/>
</dbReference>
<evidence type="ECO:0000313" key="7">
    <source>
        <dbReference type="Proteomes" id="UP000008983"/>
    </source>
</evidence>
<sequence length="322" mass="37363">MQNDIDKQLNILQNGELLKENEVKILCARVREVFIEESNVQRIDSPVTICGDIHGQFYDLLELFKNGGLCPDINYLFLGDYVNRGHHSIETIIFLFALKIKYSDRITLLRGNHESKIITQVFGFYDECLRKYGSLNVWRYITEVFEYMTISALIDDKIFCTHGGIASDVKNLDDVNIYSFINIQKKTKIRQLDRVKEIPAQGEMCELLWNDPEENTKGFKENQRGHGKTFGQDVFNQFLQINNLNKMIRAHQLIMEGYKQIWDESCVTVWSCPNYCYRCGNIGSIMQIKHNNEINFKTFDASKDQLKGAGTKMSSNVPDYFL</sequence>
<keyword evidence="1" id="KW-0479">Metal-binding</keyword>
<dbReference type="GO" id="GO:0046872">
    <property type="term" value="F:metal ion binding"/>
    <property type="evidence" value="ECO:0007669"/>
    <property type="project" value="UniProtKB-KW"/>
</dbReference>
<proteinExistence type="inferred from homology"/>
<evidence type="ECO:0000256" key="3">
    <source>
        <dbReference type="ARBA" id="ARBA00023211"/>
    </source>
</evidence>
<keyword evidence="7" id="KW-1185">Reference proteome</keyword>
<keyword evidence="3" id="KW-0464">Manganese</keyword>
<dbReference type="GO" id="GO:0004722">
    <property type="term" value="F:protein serine/threonine phosphatase activity"/>
    <property type="evidence" value="ECO:0007669"/>
    <property type="project" value="UniProtKB-EC"/>
</dbReference>
<evidence type="ECO:0000313" key="6">
    <source>
        <dbReference type="EMBL" id="EGR29418.1"/>
    </source>
</evidence>
<dbReference type="Gene3D" id="3.60.21.10">
    <property type="match status" value="1"/>
</dbReference>
<dbReference type="EC" id="3.1.3.16" evidence="4"/>
<dbReference type="InterPro" id="IPR004843">
    <property type="entry name" value="Calcineurin-like_PHP"/>
</dbReference>
<dbReference type="RefSeq" id="XP_004030654.1">
    <property type="nucleotide sequence ID" value="XM_004030606.1"/>
</dbReference>
<dbReference type="InterPro" id="IPR047129">
    <property type="entry name" value="PPA2-like"/>
</dbReference>
<comment type="similarity">
    <text evidence="4">Belongs to the PPP phosphatase family.</text>
</comment>
<dbReference type="Proteomes" id="UP000008983">
    <property type="component" value="Unassembled WGS sequence"/>
</dbReference>
<dbReference type="InParanoid" id="G0QZB5"/>
<name>G0QZB5_ICHMU</name>